<dbReference type="KEGG" id="psti:SOO65_11095"/>
<evidence type="ECO:0000256" key="1">
    <source>
        <dbReference type="SAM" id="SignalP"/>
    </source>
</evidence>
<keyword evidence="1" id="KW-0732">Signal</keyword>
<feature type="chain" id="PRO_5043332242" evidence="1">
    <location>
        <begin position="18"/>
        <end position="161"/>
    </location>
</feature>
<reference evidence="2 3" key="1">
    <citation type="submission" date="2023-11" db="EMBL/GenBank/DDBJ databases">
        <title>Peredibacter starrii A3.12.</title>
        <authorList>
            <person name="Mitchell R.J."/>
        </authorList>
    </citation>
    <scope>NUCLEOTIDE SEQUENCE [LARGE SCALE GENOMIC DNA]</scope>
    <source>
        <strain evidence="2 3">A3.12</strain>
    </source>
</reference>
<dbReference type="Proteomes" id="UP001324634">
    <property type="component" value="Chromosome"/>
</dbReference>
<organism evidence="2 3">
    <name type="scientific">Peredibacter starrii</name>
    <dbReference type="NCBI Taxonomy" id="28202"/>
    <lineage>
        <taxon>Bacteria</taxon>
        <taxon>Pseudomonadati</taxon>
        <taxon>Bdellovibrionota</taxon>
        <taxon>Bacteriovoracia</taxon>
        <taxon>Bacteriovoracales</taxon>
        <taxon>Bacteriovoracaceae</taxon>
        <taxon>Peredibacter</taxon>
    </lineage>
</organism>
<dbReference type="RefSeq" id="WP_321389557.1">
    <property type="nucleotide sequence ID" value="NZ_CP139487.1"/>
</dbReference>
<evidence type="ECO:0000313" key="3">
    <source>
        <dbReference type="Proteomes" id="UP001324634"/>
    </source>
</evidence>
<sequence>MKKLAIMLCCLSFAAQAEVLTQGGFGIDGATNQSIPLKTSVRDAKQIYSLLNVQADARGKKVIQIADESNIESDESGFMFLLRASQKAEVVRGRGLSGSVKFSGKLATELFKALDNKTAINRVGASTKQVANLSCTKGVTPRVEAVCTIVNTHVLSMDVPL</sequence>
<accession>A0AAX4HJ29</accession>
<dbReference type="AlphaFoldDB" id="A0AAX4HJ29"/>
<proteinExistence type="predicted"/>
<keyword evidence="3" id="KW-1185">Reference proteome</keyword>
<protein>
    <submittedName>
        <fullName evidence="2">Uncharacterized protein</fullName>
    </submittedName>
</protein>
<dbReference type="EMBL" id="CP139487">
    <property type="protein sequence ID" value="WPU63230.1"/>
    <property type="molecule type" value="Genomic_DNA"/>
</dbReference>
<name>A0AAX4HJ29_9BACT</name>
<gene>
    <name evidence="2" type="ORF">SOO65_11095</name>
</gene>
<evidence type="ECO:0000313" key="2">
    <source>
        <dbReference type="EMBL" id="WPU63230.1"/>
    </source>
</evidence>
<feature type="signal peptide" evidence="1">
    <location>
        <begin position="1"/>
        <end position="17"/>
    </location>
</feature>